<dbReference type="STRING" id="471704.A0A151IXV4"/>
<dbReference type="Pfam" id="PF03564">
    <property type="entry name" value="DUF1759"/>
    <property type="match status" value="1"/>
</dbReference>
<name>A0A151IXV4_9HYME</name>
<dbReference type="EMBL" id="KQ980805">
    <property type="protein sequence ID" value="KYN12751.1"/>
    <property type="molecule type" value="Genomic_DNA"/>
</dbReference>
<dbReference type="PANTHER" id="PTHR47331:SF5">
    <property type="entry name" value="RIBONUCLEASE H"/>
    <property type="match status" value="1"/>
</dbReference>
<evidence type="ECO:0000313" key="2">
    <source>
        <dbReference type="Proteomes" id="UP000078492"/>
    </source>
</evidence>
<protein>
    <submittedName>
        <fullName evidence="1">Uncharacterized protein</fullName>
    </submittedName>
</protein>
<gene>
    <name evidence="1" type="ORF">ALC57_15076</name>
</gene>
<dbReference type="AlphaFoldDB" id="A0A151IXV4"/>
<accession>A0A151IXV4</accession>
<dbReference type="Proteomes" id="UP000078492">
    <property type="component" value="Unassembled WGS sequence"/>
</dbReference>
<dbReference type="InterPro" id="IPR005312">
    <property type="entry name" value="DUF1759"/>
</dbReference>
<reference evidence="1 2" key="1">
    <citation type="submission" date="2015-09" db="EMBL/GenBank/DDBJ databases">
        <title>Trachymyrmex cornetzi WGS genome.</title>
        <authorList>
            <person name="Nygaard S."/>
            <person name="Hu H."/>
            <person name="Boomsma J."/>
            <person name="Zhang G."/>
        </authorList>
    </citation>
    <scope>NUCLEOTIDE SEQUENCE [LARGE SCALE GENOMIC DNA]</scope>
    <source>
        <strain evidence="1">Tcor2-1</strain>
        <tissue evidence="1">Whole body</tissue>
    </source>
</reference>
<proteinExistence type="predicted"/>
<organism evidence="1 2">
    <name type="scientific">Trachymyrmex cornetzi</name>
    <dbReference type="NCBI Taxonomy" id="471704"/>
    <lineage>
        <taxon>Eukaryota</taxon>
        <taxon>Metazoa</taxon>
        <taxon>Ecdysozoa</taxon>
        <taxon>Arthropoda</taxon>
        <taxon>Hexapoda</taxon>
        <taxon>Insecta</taxon>
        <taxon>Pterygota</taxon>
        <taxon>Neoptera</taxon>
        <taxon>Endopterygota</taxon>
        <taxon>Hymenoptera</taxon>
        <taxon>Apocrita</taxon>
        <taxon>Aculeata</taxon>
        <taxon>Formicoidea</taxon>
        <taxon>Formicidae</taxon>
        <taxon>Myrmicinae</taxon>
        <taxon>Trachymyrmex</taxon>
    </lineage>
</organism>
<evidence type="ECO:0000313" key="1">
    <source>
        <dbReference type="EMBL" id="KYN12751.1"/>
    </source>
</evidence>
<keyword evidence="2" id="KW-1185">Reference proteome</keyword>
<sequence>MREMLYPVAALRASASPSPSSSGFVPSQPVNRIRLPKLDLPKFSGKYDEWCPFFDSFNSLIHINASLSDVQKLQYLRASLTGDAAKIISALEISEPNYQVAWAILKERYDNRRAIVQSHIKTIFELPSMAKENITELRQIADGATRHIHALQVLKRPTTQWDDLLVYILSSKLDALTSREWQLSLTGTVLPTLKQFTDFVTHRCITLETSSKNKIVNARAQSQSNTKQQFCVAFVKAKWVFCKGEHLVYHYESFLALPVSRRIAETRKRKLCANCLRPANHAANKCPSGSCKICRLKHNTLLHLTVASAKSDDSQSYDRVTTEPAAADTAPAVVSSSVASSKRGGVMLSTAVAFVQDDEGHRKPCRILLDSGSQANFVSRTFINSIKVKTRSLNVSISGINNTTTRSFEAAELILHSRANSFSIAVDCIVTERVTGKLPAASFKRNVFEIPRNIELADPKFYVASEIDILIGAEHFWDLLCVGQIQPSASCPTLQKTRFGWILAGGACATSGLSTGVHFFHTSITNSQLHEQLTKF</sequence>
<dbReference type="PANTHER" id="PTHR47331">
    <property type="entry name" value="PHD-TYPE DOMAIN-CONTAINING PROTEIN"/>
    <property type="match status" value="1"/>
</dbReference>